<evidence type="ECO:0000256" key="7">
    <source>
        <dbReference type="SAM" id="Phobius"/>
    </source>
</evidence>
<dbReference type="EMBL" id="QFOT01000148">
    <property type="protein sequence ID" value="PZP54215.1"/>
    <property type="molecule type" value="Genomic_DNA"/>
</dbReference>
<gene>
    <name evidence="8" type="ORF">DI586_10200</name>
</gene>
<sequence>MLETIIDRKELKSKSVSGAAISLATQMVKLCLLFGNQIVMARFLTPADFGLVAMVTPVMAFVVLFADMGLSQATIQRPKIAQDELSFLFWVNVGVASLLAVIFMAMSPVIGMFYGEPRVIKIALVMGASLILSGLTIQHTSIMTRRMEFKKQSFLDIGSLVVGFACGILAASIGMDYWSLVVIHVMIYVTNMTGAWALSGWRPSWPTLPGEWKELLGFGGNLSGFNFVNYFARNLDNVLIGRYSGEVALGLYDRAYKLLLMPLTQITQPFARIALPILSRTQDEPNTYKRAYLRMVEVIMLATYPGVLFAIIDHDNLIRTVLGDKWAGVGPIFAILGLASFLGTISHTTGWLFISQNRTRDMRNWGVLSSGVIIASFVAGLPWGPIGVATAYLAVTTIQGPILWWAVTRKGPVSFIDILRMLIPFAFASAITAVLIYMLVLYVMPKGPLAILVLLPLSYMVFAAAFFILPSGRIVLIDLFNHVIAMVRPFMAKFKSRPLKVEDEPL</sequence>
<keyword evidence="6 7" id="KW-0472">Membrane</keyword>
<comment type="subcellular location">
    <subcellularLocation>
        <location evidence="1">Cell membrane</location>
        <topology evidence="1">Multi-pass membrane protein</topology>
    </subcellularLocation>
</comment>
<comment type="caution">
    <text evidence="8">The sequence shown here is derived from an EMBL/GenBank/DDBJ whole genome shotgun (WGS) entry which is preliminary data.</text>
</comment>
<proteinExistence type="inferred from homology"/>
<comment type="similarity">
    <text evidence="2">Belongs to the polysaccharide synthase family.</text>
</comment>
<accession>A0A2W5FDP6</accession>
<feature type="transmembrane region" description="Helical" evidence="7">
    <location>
        <begin position="419"/>
        <end position="443"/>
    </location>
</feature>
<evidence type="ECO:0000256" key="4">
    <source>
        <dbReference type="ARBA" id="ARBA00022692"/>
    </source>
</evidence>
<evidence type="ECO:0000256" key="1">
    <source>
        <dbReference type="ARBA" id="ARBA00004651"/>
    </source>
</evidence>
<evidence type="ECO:0000256" key="5">
    <source>
        <dbReference type="ARBA" id="ARBA00022989"/>
    </source>
</evidence>
<feature type="transmembrane region" description="Helical" evidence="7">
    <location>
        <begin position="21"/>
        <end position="43"/>
    </location>
</feature>
<dbReference type="PANTHER" id="PTHR30250:SF10">
    <property type="entry name" value="LIPOPOLYSACCHARIDE BIOSYNTHESIS PROTEIN WZXC"/>
    <property type="match status" value="1"/>
</dbReference>
<dbReference type="PANTHER" id="PTHR30250">
    <property type="entry name" value="PST FAMILY PREDICTED COLANIC ACID TRANSPORTER"/>
    <property type="match status" value="1"/>
</dbReference>
<keyword evidence="3" id="KW-1003">Cell membrane</keyword>
<evidence type="ECO:0000256" key="3">
    <source>
        <dbReference type="ARBA" id="ARBA00022475"/>
    </source>
</evidence>
<feature type="transmembrane region" description="Helical" evidence="7">
    <location>
        <begin position="449"/>
        <end position="469"/>
    </location>
</feature>
<feature type="transmembrane region" description="Helical" evidence="7">
    <location>
        <begin position="332"/>
        <end position="353"/>
    </location>
</feature>
<dbReference type="AlphaFoldDB" id="A0A2W5FDP6"/>
<dbReference type="InterPro" id="IPR050833">
    <property type="entry name" value="Poly_Biosynth_Transport"/>
</dbReference>
<protein>
    <submittedName>
        <fullName evidence="8">Lipopolysaccharide biosynthesis protein</fullName>
    </submittedName>
</protein>
<name>A0A2W5FDP6_9BACT</name>
<feature type="transmembrane region" description="Helical" evidence="7">
    <location>
        <begin position="87"/>
        <end position="114"/>
    </location>
</feature>
<evidence type="ECO:0000256" key="2">
    <source>
        <dbReference type="ARBA" id="ARBA00007430"/>
    </source>
</evidence>
<feature type="transmembrane region" description="Helical" evidence="7">
    <location>
        <begin position="154"/>
        <end position="171"/>
    </location>
</feature>
<feature type="transmembrane region" description="Helical" evidence="7">
    <location>
        <begin position="365"/>
        <end position="383"/>
    </location>
</feature>
<evidence type="ECO:0000313" key="9">
    <source>
        <dbReference type="Proteomes" id="UP000249739"/>
    </source>
</evidence>
<dbReference type="Proteomes" id="UP000249739">
    <property type="component" value="Unassembled WGS sequence"/>
</dbReference>
<keyword evidence="4 7" id="KW-0812">Transmembrane</keyword>
<dbReference type="CDD" id="cd13127">
    <property type="entry name" value="MATE_tuaB_like"/>
    <property type="match status" value="1"/>
</dbReference>
<reference evidence="8 9" key="1">
    <citation type="submission" date="2017-08" db="EMBL/GenBank/DDBJ databases">
        <title>Infants hospitalized years apart are colonized by the same room-sourced microbial strains.</title>
        <authorList>
            <person name="Brooks B."/>
            <person name="Olm M.R."/>
            <person name="Firek B.A."/>
            <person name="Baker R."/>
            <person name="Thomas B.C."/>
            <person name="Morowitz M.J."/>
            <person name="Banfield J.F."/>
        </authorList>
    </citation>
    <scope>NUCLEOTIDE SEQUENCE [LARGE SCALE GENOMIC DNA]</scope>
    <source>
        <strain evidence="8">S2_006_000_R2_64</strain>
    </source>
</reference>
<feature type="transmembrane region" description="Helical" evidence="7">
    <location>
        <begin position="291"/>
        <end position="312"/>
    </location>
</feature>
<dbReference type="GO" id="GO:0005886">
    <property type="term" value="C:plasma membrane"/>
    <property type="evidence" value="ECO:0007669"/>
    <property type="project" value="UniProtKB-SubCell"/>
</dbReference>
<dbReference type="Pfam" id="PF13440">
    <property type="entry name" value="Polysacc_synt_3"/>
    <property type="match status" value="1"/>
</dbReference>
<feature type="transmembrane region" description="Helical" evidence="7">
    <location>
        <begin position="49"/>
        <end position="66"/>
    </location>
</feature>
<feature type="transmembrane region" description="Helical" evidence="7">
    <location>
        <begin position="120"/>
        <end position="142"/>
    </location>
</feature>
<organism evidence="8 9">
    <name type="scientific">Micavibrio aeruginosavorus</name>
    <dbReference type="NCBI Taxonomy" id="349221"/>
    <lineage>
        <taxon>Bacteria</taxon>
        <taxon>Pseudomonadati</taxon>
        <taxon>Bdellovibrionota</taxon>
        <taxon>Bdellovibrionia</taxon>
        <taxon>Bdellovibrionales</taxon>
        <taxon>Pseudobdellovibrionaceae</taxon>
        <taxon>Micavibrio</taxon>
    </lineage>
</organism>
<keyword evidence="5 7" id="KW-1133">Transmembrane helix</keyword>
<evidence type="ECO:0000256" key="6">
    <source>
        <dbReference type="ARBA" id="ARBA00023136"/>
    </source>
</evidence>
<evidence type="ECO:0000313" key="8">
    <source>
        <dbReference type="EMBL" id="PZP54215.1"/>
    </source>
</evidence>
<feature type="transmembrane region" description="Helical" evidence="7">
    <location>
        <begin position="177"/>
        <end position="198"/>
    </location>
</feature>